<sequence length="408" mass="47415">MEPKIELRLLDYKLKIISVKKPSIHKLMFAIVKIAFTNKTKCSFFSFTETNDDYSIVVDHHGFEELLPFTNDADITLSHSDWIPMHLSGEDLQRGISKIAKYLILPLADWKISIMAISMYQCDYILIKEEDYETVIECLSAHIPKIYDESQEPEIVFTKQNGKAHYNIKKVHKTNRRLLRKQSVSDESRQHKITLPLLIPDTIEYCITGLYNMDTFFLIIPTLIGIMFYETDEYENNEIFFNFTKKEFDISLVMETRLLKKFPHGILLNIENDYWKLIRIGQLPVGFEVFGVVASISQPLEIGNIDEYYISSYHTGYCFIPSDDLDLAKQLFVQKDAKFVTSNKTCFVEVKVNSFLNGIDSEEEINNLTSQENYFETRFPDQIESCENGNRTIDESLDELDKIENGIV</sequence>
<protein>
    <submittedName>
        <fullName evidence="7">GATS 3</fullName>
    </submittedName>
</protein>
<dbReference type="InterPro" id="IPR040778">
    <property type="entry name" value="CASTOR1_N"/>
</dbReference>
<dbReference type="GO" id="GO:0005829">
    <property type="term" value="C:cytosol"/>
    <property type="evidence" value="ECO:0007669"/>
    <property type="project" value="UniProtKB-SubCell"/>
</dbReference>
<dbReference type="Pfam" id="PF18700">
    <property type="entry name" value="Castor1_N"/>
    <property type="match status" value="1"/>
</dbReference>
<evidence type="ECO:0000256" key="1">
    <source>
        <dbReference type="ARBA" id="ARBA00004514"/>
    </source>
</evidence>
<evidence type="ECO:0000313" key="8">
    <source>
        <dbReference type="Proteomes" id="UP000276133"/>
    </source>
</evidence>
<comment type="similarity">
    <text evidence="2">Belongs to the GATS family.</text>
</comment>
<dbReference type="SUPFAM" id="SSF55021">
    <property type="entry name" value="ACT-like"/>
    <property type="match status" value="2"/>
</dbReference>
<comment type="subcellular location">
    <subcellularLocation>
        <location evidence="1">Cytoplasm</location>
        <location evidence="1">Cytosol</location>
    </subcellularLocation>
</comment>
<dbReference type="Pfam" id="PF21389">
    <property type="entry name" value="CASTOR1_ACT-like"/>
    <property type="match status" value="1"/>
</dbReference>
<comment type="caution">
    <text evidence="7">The sequence shown here is derived from an EMBL/GenBank/DDBJ whole genome shotgun (WGS) entry which is preliminary data.</text>
</comment>
<dbReference type="PANTHER" id="PTHR31131">
    <property type="entry name" value="CHROMOSOME 1, WHOLE GENOME SHOTGUN SEQUENCE"/>
    <property type="match status" value="1"/>
</dbReference>
<dbReference type="PRINTS" id="PR02078">
    <property type="entry name" value="GATSLIKEFMLY"/>
</dbReference>
<evidence type="ECO:0000313" key="7">
    <source>
        <dbReference type="EMBL" id="RNA21276.1"/>
    </source>
</evidence>
<name>A0A3M7RCI2_BRAPC</name>
<gene>
    <name evidence="7" type="ORF">BpHYR1_050112</name>
</gene>
<dbReference type="InterPro" id="IPR026249">
    <property type="entry name" value="CASTOR_fam"/>
</dbReference>
<accession>A0A3M7RCI2</accession>
<reference evidence="7 8" key="1">
    <citation type="journal article" date="2018" name="Sci. Rep.">
        <title>Genomic signatures of local adaptation to the degree of environmental predictability in rotifers.</title>
        <authorList>
            <person name="Franch-Gras L."/>
            <person name="Hahn C."/>
            <person name="Garcia-Roger E.M."/>
            <person name="Carmona M.J."/>
            <person name="Serra M."/>
            <person name="Gomez A."/>
        </authorList>
    </citation>
    <scope>NUCLEOTIDE SEQUENCE [LARGE SCALE GENOMIC DNA]</scope>
    <source>
        <strain evidence="7">HYR1</strain>
    </source>
</reference>
<organism evidence="7 8">
    <name type="scientific">Brachionus plicatilis</name>
    <name type="common">Marine rotifer</name>
    <name type="synonym">Brachionus muelleri</name>
    <dbReference type="NCBI Taxonomy" id="10195"/>
    <lineage>
        <taxon>Eukaryota</taxon>
        <taxon>Metazoa</taxon>
        <taxon>Spiralia</taxon>
        <taxon>Gnathifera</taxon>
        <taxon>Rotifera</taxon>
        <taxon>Eurotatoria</taxon>
        <taxon>Monogononta</taxon>
        <taxon>Pseudotrocha</taxon>
        <taxon>Ploima</taxon>
        <taxon>Brachionidae</taxon>
        <taxon>Brachionus</taxon>
    </lineage>
</organism>
<evidence type="ECO:0000256" key="3">
    <source>
        <dbReference type="ARBA" id="ARBA00022490"/>
    </source>
</evidence>
<feature type="domain" description="Cytosolic arginine sensor for mTORC1 subunit 1/2 ACT-like" evidence="6">
    <location>
        <begin position="196"/>
        <end position="268"/>
    </location>
</feature>
<feature type="domain" description="CASTOR1 N-terminal" evidence="5">
    <location>
        <begin position="13"/>
        <end position="66"/>
    </location>
</feature>
<evidence type="ECO:0000259" key="5">
    <source>
        <dbReference type="Pfam" id="PF18700"/>
    </source>
</evidence>
<feature type="domain" description="CASTOR ACT" evidence="4">
    <location>
        <begin position="273"/>
        <end position="328"/>
    </location>
</feature>
<dbReference type="Gene3D" id="3.30.2130.10">
    <property type="entry name" value="VC0802-like"/>
    <property type="match status" value="2"/>
</dbReference>
<dbReference type="InterPro" id="IPR045865">
    <property type="entry name" value="ACT-like_dom_sf"/>
</dbReference>
<feature type="domain" description="CASTOR ACT" evidence="4">
    <location>
        <begin position="79"/>
        <end position="140"/>
    </location>
</feature>
<dbReference type="Pfam" id="PF13840">
    <property type="entry name" value="ACT_7"/>
    <property type="match status" value="2"/>
</dbReference>
<dbReference type="PANTHER" id="PTHR31131:SF6">
    <property type="entry name" value="CASTOR ACT DOMAIN-CONTAINING PROTEIN"/>
    <property type="match status" value="1"/>
</dbReference>
<dbReference type="InterPro" id="IPR027795">
    <property type="entry name" value="CASTOR_ACT_dom"/>
</dbReference>
<evidence type="ECO:0000259" key="4">
    <source>
        <dbReference type="Pfam" id="PF13840"/>
    </source>
</evidence>
<dbReference type="OrthoDB" id="58529at2759"/>
<dbReference type="AlphaFoldDB" id="A0A3M7RCI2"/>
<dbReference type="InterPro" id="IPR049479">
    <property type="entry name" value="CASTOR1_ACT-like"/>
</dbReference>
<evidence type="ECO:0000259" key="6">
    <source>
        <dbReference type="Pfam" id="PF21389"/>
    </source>
</evidence>
<dbReference type="EMBL" id="REGN01003700">
    <property type="protein sequence ID" value="RNA21276.1"/>
    <property type="molecule type" value="Genomic_DNA"/>
</dbReference>
<keyword evidence="3" id="KW-0963">Cytoplasm</keyword>
<dbReference type="STRING" id="10195.A0A3M7RCI2"/>
<keyword evidence="8" id="KW-1185">Reference proteome</keyword>
<proteinExistence type="inferred from homology"/>
<dbReference type="Proteomes" id="UP000276133">
    <property type="component" value="Unassembled WGS sequence"/>
</dbReference>
<evidence type="ECO:0000256" key="2">
    <source>
        <dbReference type="ARBA" id="ARBA00006827"/>
    </source>
</evidence>
<dbReference type="InterPro" id="IPR051719">
    <property type="entry name" value="CASTOR_mTORC1"/>
</dbReference>